<feature type="domain" description="PDEase" evidence="5">
    <location>
        <begin position="590"/>
        <end position="1014"/>
    </location>
</feature>
<evidence type="ECO:0000313" key="6">
    <source>
        <dbReference type="EnsemblMetazoa" id="XP_022651323"/>
    </source>
</evidence>
<feature type="compositionally biased region" description="Low complexity" evidence="4">
    <location>
        <begin position="51"/>
        <end position="78"/>
    </location>
</feature>
<comment type="cofactor">
    <cofactor evidence="3">
        <name>a divalent metal cation</name>
        <dbReference type="ChEBI" id="CHEBI:60240"/>
    </cofactor>
    <text evidence="3">Binds 2 divalent metal cations per subunit. Site 1 may preferentially bind zinc ions, while site 2 has a preference for magnesium and/or manganese ions.</text>
</comment>
<dbReference type="InterPro" id="IPR023174">
    <property type="entry name" value="PDEase_CS"/>
</dbReference>
<dbReference type="OrthoDB" id="189220at2759"/>
<dbReference type="GO" id="GO:0004114">
    <property type="term" value="F:3',5'-cyclic-nucleotide phosphodiesterase activity"/>
    <property type="evidence" value="ECO:0007669"/>
    <property type="project" value="InterPro"/>
</dbReference>
<dbReference type="RefSeq" id="XP_022651323.1">
    <property type="nucleotide sequence ID" value="XM_022795588.1"/>
</dbReference>
<feature type="compositionally biased region" description="Polar residues" evidence="4">
    <location>
        <begin position="308"/>
        <end position="320"/>
    </location>
</feature>
<feature type="region of interest" description="Disordered" evidence="4">
    <location>
        <begin position="1"/>
        <end position="78"/>
    </location>
</feature>
<dbReference type="GO" id="GO:0046872">
    <property type="term" value="F:metal ion binding"/>
    <property type="evidence" value="ECO:0007669"/>
    <property type="project" value="UniProtKB-KW"/>
</dbReference>
<dbReference type="CDD" id="cd00077">
    <property type="entry name" value="HDc"/>
    <property type="match status" value="1"/>
</dbReference>
<dbReference type="InterPro" id="IPR036971">
    <property type="entry name" value="PDEase_catalytic_dom_sf"/>
</dbReference>
<comment type="similarity">
    <text evidence="3">Belongs to the cyclic nucleotide phosphodiesterase family.</text>
</comment>
<keyword evidence="2 3" id="KW-0378">Hydrolase</keyword>
<dbReference type="InterPro" id="IPR002073">
    <property type="entry name" value="PDEase_catalytic_dom"/>
</dbReference>
<dbReference type="EC" id="3.1.4.-" evidence="3"/>
<dbReference type="SUPFAM" id="SSF109604">
    <property type="entry name" value="HD-domain/PDEase-like"/>
    <property type="match status" value="1"/>
</dbReference>
<feature type="region of interest" description="Disordered" evidence="4">
    <location>
        <begin position="281"/>
        <end position="324"/>
    </location>
</feature>
<evidence type="ECO:0000256" key="3">
    <source>
        <dbReference type="RuleBase" id="RU363067"/>
    </source>
</evidence>
<name>A0A7M7M5R2_VARDE</name>
<dbReference type="Gene3D" id="1.10.1300.10">
    <property type="entry name" value="3'5'-cyclic nucleotide phosphodiesterase, catalytic domain"/>
    <property type="match status" value="1"/>
</dbReference>
<keyword evidence="1 3" id="KW-0479">Metal-binding</keyword>
<protein>
    <recommendedName>
        <fullName evidence="3">Phosphodiesterase</fullName>
        <ecNumber evidence="3">3.1.4.-</ecNumber>
    </recommendedName>
</protein>
<organism evidence="6 7">
    <name type="scientific">Varroa destructor</name>
    <name type="common">Honeybee mite</name>
    <dbReference type="NCBI Taxonomy" id="109461"/>
    <lineage>
        <taxon>Eukaryota</taxon>
        <taxon>Metazoa</taxon>
        <taxon>Ecdysozoa</taxon>
        <taxon>Arthropoda</taxon>
        <taxon>Chelicerata</taxon>
        <taxon>Arachnida</taxon>
        <taxon>Acari</taxon>
        <taxon>Parasitiformes</taxon>
        <taxon>Mesostigmata</taxon>
        <taxon>Gamasina</taxon>
        <taxon>Dermanyssoidea</taxon>
        <taxon>Varroidae</taxon>
        <taxon>Varroa</taxon>
    </lineage>
</organism>
<dbReference type="GO" id="GO:0007165">
    <property type="term" value="P:signal transduction"/>
    <property type="evidence" value="ECO:0007669"/>
    <property type="project" value="InterPro"/>
</dbReference>
<proteinExistence type="inferred from homology"/>
<evidence type="ECO:0000256" key="2">
    <source>
        <dbReference type="ARBA" id="ARBA00022801"/>
    </source>
</evidence>
<feature type="region of interest" description="Disordered" evidence="4">
    <location>
        <begin position="448"/>
        <end position="517"/>
    </location>
</feature>
<feature type="compositionally biased region" description="Low complexity" evidence="4">
    <location>
        <begin position="26"/>
        <end position="39"/>
    </location>
</feature>
<feature type="compositionally biased region" description="Low complexity" evidence="4">
    <location>
        <begin position="480"/>
        <end position="491"/>
    </location>
</feature>
<dbReference type="InParanoid" id="A0A7M7M5R2"/>
<dbReference type="Pfam" id="PF00233">
    <property type="entry name" value="PDEase_I"/>
    <property type="match status" value="1"/>
</dbReference>
<sequence>MQTRASTVERSEINGKQKRISSVNSTTATATTTTTTTTTIASRSEDAQLHSLFSDGSSSRSSNNTNSKSTSHTSKSVSGQLQHLAFDSCLRHKSSSMSETMFESFRRSIETSETNDTLYTHYGEGYKDFRELVDEQDFRESSVSSESSTVSDSRTVRIVRNKSDGPLIRTKVVIGESGEQIDVAERPRIRVGSAAIQKATESCPNSPLNRKIKQSYFSESIAESGESVVVSSAQSSLNSTMEEQEKQFYYELSDRECEATTVNVSIGEQINIKEVVQRRQETAKGGQTSTTTTTASAQNVMAERRQRVTSTESFASSREGTPTRVPFERSVSAVATVKRTDSGRSSSGLNISQRDILVNRSRSWNAIEANLFTSSGGGVGSLDHTILAEANGLIADMLMDHGLPPNIASGLKALQILLCPSQQNKPLGVKAVVGQKVELAPLSEPGDIDDCGEIPFTGEKPSDMSKTRRQLPRSLLRRMSTSTWSTTTSATGMPTLEPEPSRKRSTGTRRGEESLSAMSLPDDVLHANERLMSESSDATQPVHMDFICKYCGRRNSNTRKTSDPVVSEEKDTRSFDAKVLSPGIYEVNGIQFDTLEIVKDAHLGTLCDWDFNIFQLTDRSPQTLLSTMCYRILFGTGLVEAFHIPEKELLCYLHALECGYREVPYHNKMHAADVLHAVFYLTTQPVAGLEQTLISDLCIAQEYQRTQPDGSLHTCFYIDSRTMFTCYDKNSGLGSSRNRIDENALTYGIIASNLPPLELLALYIAAAMHDFEHPGRTNAFIVATHAPLAILYNDRSVLENHHAAAAWNLLLSKADFNFLKNLETAEFKKLRYVVIECILATDLKRHFEVLAEFTAKTNLEESAGINWNDEADRLLVLEMAIKLSDINGPCKKRDLYMRWMERICEEFYEQGDEEASLGLPISPFMDRAKPQMPKLQESFINHLVAPLCNAYAVAGLLPGKWVVSAQEATNGNHPNASMDLKDGVKASANNRVECIQIKHLQDNYAYWIKVIQEEKTKETKEAIETS</sequence>
<dbReference type="KEGG" id="vde:111246274"/>
<dbReference type="EnsemblMetazoa" id="XM_022795588">
    <property type="protein sequence ID" value="XP_022651323"/>
    <property type="gene ID" value="LOC111246274"/>
</dbReference>
<dbReference type="InterPro" id="IPR003607">
    <property type="entry name" value="HD/PDEase_dom"/>
</dbReference>
<feature type="compositionally biased region" description="Low complexity" evidence="4">
    <location>
        <begin position="285"/>
        <end position="298"/>
    </location>
</feature>
<dbReference type="GeneID" id="111246274"/>
<evidence type="ECO:0000256" key="1">
    <source>
        <dbReference type="ARBA" id="ARBA00022723"/>
    </source>
</evidence>
<dbReference type="PANTHER" id="PTHR11347">
    <property type="entry name" value="CYCLIC NUCLEOTIDE PHOSPHODIESTERASE"/>
    <property type="match status" value="1"/>
</dbReference>
<reference evidence="6" key="1">
    <citation type="submission" date="2021-01" db="UniProtKB">
        <authorList>
            <consortium name="EnsemblMetazoa"/>
        </authorList>
    </citation>
    <scope>IDENTIFICATION</scope>
</reference>
<evidence type="ECO:0000259" key="5">
    <source>
        <dbReference type="PROSITE" id="PS51845"/>
    </source>
</evidence>
<evidence type="ECO:0000256" key="4">
    <source>
        <dbReference type="SAM" id="MobiDB-lite"/>
    </source>
</evidence>
<dbReference type="PROSITE" id="PS00126">
    <property type="entry name" value="PDEASE_I_1"/>
    <property type="match status" value="1"/>
</dbReference>
<dbReference type="PROSITE" id="PS51845">
    <property type="entry name" value="PDEASE_I_2"/>
    <property type="match status" value="1"/>
</dbReference>
<keyword evidence="7" id="KW-1185">Reference proteome</keyword>
<dbReference type="Proteomes" id="UP000594260">
    <property type="component" value="Unplaced"/>
</dbReference>
<dbReference type="AlphaFoldDB" id="A0A7M7M5R2"/>
<accession>A0A7M7M5R2</accession>
<evidence type="ECO:0000313" key="7">
    <source>
        <dbReference type="Proteomes" id="UP000594260"/>
    </source>
</evidence>